<feature type="domain" description="Homeobox" evidence="10">
    <location>
        <begin position="573"/>
        <end position="636"/>
    </location>
</feature>
<evidence type="ECO:0000256" key="5">
    <source>
        <dbReference type="ARBA" id="ARBA00023155"/>
    </source>
</evidence>
<protein>
    <submittedName>
        <fullName evidence="11">BEL1-like homeodomain protein</fullName>
    </submittedName>
</protein>
<dbReference type="GO" id="GO:0003677">
    <property type="term" value="F:DNA binding"/>
    <property type="evidence" value="ECO:0007669"/>
    <property type="project" value="UniProtKB-UniRule"/>
</dbReference>
<dbReference type="GO" id="GO:0005634">
    <property type="term" value="C:nucleus"/>
    <property type="evidence" value="ECO:0007669"/>
    <property type="project" value="UniProtKB-SubCell"/>
</dbReference>
<evidence type="ECO:0000259" key="10">
    <source>
        <dbReference type="PROSITE" id="PS50071"/>
    </source>
</evidence>
<name>A0A8T0KED1_PHAAN</name>
<keyword evidence="5 8" id="KW-0371">Homeobox</keyword>
<evidence type="ECO:0000256" key="4">
    <source>
        <dbReference type="ARBA" id="ARBA00023125"/>
    </source>
</evidence>
<dbReference type="EMBL" id="JABFOF010000005">
    <property type="protein sequence ID" value="KAG2397559.1"/>
    <property type="molecule type" value="Genomic_DNA"/>
</dbReference>
<dbReference type="GO" id="GO:0006355">
    <property type="term" value="P:regulation of DNA-templated transcription"/>
    <property type="evidence" value="ECO:0007669"/>
    <property type="project" value="InterPro"/>
</dbReference>
<keyword evidence="7 8" id="KW-0539">Nucleus</keyword>
<dbReference type="SMART" id="SM00389">
    <property type="entry name" value="HOX"/>
    <property type="match status" value="1"/>
</dbReference>
<proteinExistence type="inferred from homology"/>
<gene>
    <name evidence="11" type="ORF">HKW66_Vig0142050</name>
</gene>
<reference evidence="11 12" key="1">
    <citation type="submission" date="2020-05" db="EMBL/GenBank/DDBJ databases">
        <title>Vigna angularis (adzuki bean) Var. LongXiaoDou No. 4 denovo assembly.</title>
        <authorList>
            <person name="Xiang H."/>
        </authorList>
    </citation>
    <scope>NUCLEOTIDE SEQUENCE [LARGE SCALE GENOMIC DNA]</scope>
    <source>
        <tissue evidence="11">Leaf</tissue>
    </source>
</reference>
<keyword evidence="4 8" id="KW-0238">DNA-binding</keyword>
<keyword evidence="3" id="KW-0805">Transcription regulation</keyword>
<dbReference type="SMART" id="SM00574">
    <property type="entry name" value="POX"/>
    <property type="match status" value="1"/>
</dbReference>
<feature type="compositionally biased region" description="Polar residues" evidence="9">
    <location>
        <begin position="653"/>
        <end position="672"/>
    </location>
</feature>
<evidence type="ECO:0000313" key="11">
    <source>
        <dbReference type="EMBL" id="KAG2397559.1"/>
    </source>
</evidence>
<dbReference type="Pfam" id="PF05920">
    <property type="entry name" value="Homeobox_KN"/>
    <property type="match status" value="1"/>
</dbReference>
<dbReference type="PANTHER" id="PTHR11850">
    <property type="entry name" value="HOMEOBOX PROTEIN TRANSCRIPTION FACTORS"/>
    <property type="match status" value="1"/>
</dbReference>
<dbReference type="InterPro" id="IPR001356">
    <property type="entry name" value="HD"/>
</dbReference>
<comment type="similarity">
    <text evidence="2">Belongs to the TALE/BELL homeobox family.</text>
</comment>
<evidence type="ECO:0000256" key="9">
    <source>
        <dbReference type="SAM" id="MobiDB-lite"/>
    </source>
</evidence>
<dbReference type="InterPro" id="IPR008422">
    <property type="entry name" value="KN_HD"/>
</dbReference>
<keyword evidence="6" id="KW-0804">Transcription</keyword>
<dbReference type="AlphaFoldDB" id="A0A8T0KED1"/>
<sequence length="782" mass="86471">MSSLRPELHVAQQLRRDKLRIQNSSQHLQEFPSNLEQLSLHPGFNLDLLQVRNVRNGNMLDEALYSSDMISFSTASNPLSTPRNPLECQELMMAQYGSTSFPHSSSPKDQQCEPRHLGANWMVNYNESNPNTNNTTFFSSELNNNASGEIANREIQKQFGEMHYPPSSSSSPPLYHNALQDMSYGVWGGNHAEPVLHYQANNELRFGGANLWTNSSSAMGFKKNNEQDINPHQGLSLSLSSNSQSKPCFEEGSASDDPTQYSMSLKSSMKLNVLSNNTVYRNVGPLGPFTGYATILKSSRFLKPCQQLLDEWCCQYGSKSAKGGGCDVPEWVSRDVSAASISAAATAGDALNVDESGGAAKGVSYLGASSSVLYSSNENDNTNSADGGATSNFCLSSRPECQKNKAKLLYMQEEDSAYARTVLLDNLSPVHIPLSESSLFLPQFLNKVFEVLSYPVAIVQIGGLLVVTRRYKQYHQQMQMVVQSFESVAGLSSATPYVSLALKSVSKHFRCLKGAISDQLKLTCEVLGEEFSMPTTSNGGKFDSNMARLRCMDQSFQKNKSLGANINFLEPQQHVWRPQRGLPERSVAILKAWLFEHFLHPYPTDTDKHMLATQTGLSRNQVSNWFINARVRVWKPMVEEIHMLETKGATEAHQASNKSEQVASASEGSNQPKSDHQPVSRYGTHASSSAGNEEHIGMNEDQWNQEKRSKLECQIAATPNMDGTVMGFMPYRRGGLEVGGLGSVSLTLGLRHSVEGVQQQQLQQQEELRRQFGGHMIHDFVG</sequence>
<evidence type="ECO:0000256" key="3">
    <source>
        <dbReference type="ARBA" id="ARBA00023015"/>
    </source>
</evidence>
<evidence type="ECO:0000313" key="12">
    <source>
        <dbReference type="Proteomes" id="UP000743370"/>
    </source>
</evidence>
<dbReference type="Pfam" id="PF07526">
    <property type="entry name" value="POX"/>
    <property type="match status" value="2"/>
</dbReference>
<evidence type="ECO:0000256" key="7">
    <source>
        <dbReference type="ARBA" id="ARBA00023242"/>
    </source>
</evidence>
<dbReference type="SUPFAM" id="SSF46689">
    <property type="entry name" value="Homeodomain-like"/>
    <property type="match status" value="1"/>
</dbReference>
<organism evidence="11 12">
    <name type="scientific">Phaseolus angularis</name>
    <name type="common">Azuki bean</name>
    <name type="synonym">Vigna angularis</name>
    <dbReference type="NCBI Taxonomy" id="3914"/>
    <lineage>
        <taxon>Eukaryota</taxon>
        <taxon>Viridiplantae</taxon>
        <taxon>Streptophyta</taxon>
        <taxon>Embryophyta</taxon>
        <taxon>Tracheophyta</taxon>
        <taxon>Spermatophyta</taxon>
        <taxon>Magnoliopsida</taxon>
        <taxon>eudicotyledons</taxon>
        <taxon>Gunneridae</taxon>
        <taxon>Pentapetalae</taxon>
        <taxon>rosids</taxon>
        <taxon>fabids</taxon>
        <taxon>Fabales</taxon>
        <taxon>Fabaceae</taxon>
        <taxon>Papilionoideae</taxon>
        <taxon>50 kb inversion clade</taxon>
        <taxon>NPAAA clade</taxon>
        <taxon>indigoferoid/millettioid clade</taxon>
        <taxon>Phaseoleae</taxon>
        <taxon>Vigna</taxon>
    </lineage>
</organism>
<comment type="subcellular location">
    <subcellularLocation>
        <location evidence="1 8">Nucleus</location>
    </subcellularLocation>
</comment>
<accession>A0A8T0KED1</accession>
<dbReference type="InterPro" id="IPR009057">
    <property type="entry name" value="Homeodomain-like_sf"/>
</dbReference>
<dbReference type="Gene3D" id="1.10.10.60">
    <property type="entry name" value="Homeodomain-like"/>
    <property type="match status" value="1"/>
</dbReference>
<comment type="caution">
    <text evidence="11">The sequence shown here is derived from an EMBL/GenBank/DDBJ whole genome shotgun (WGS) entry which is preliminary data.</text>
</comment>
<feature type="region of interest" description="Disordered" evidence="9">
    <location>
        <begin position="222"/>
        <end position="260"/>
    </location>
</feature>
<evidence type="ECO:0000256" key="8">
    <source>
        <dbReference type="PROSITE-ProRule" id="PRU00108"/>
    </source>
</evidence>
<dbReference type="CDD" id="cd00086">
    <property type="entry name" value="homeodomain"/>
    <property type="match status" value="1"/>
</dbReference>
<dbReference type="InterPro" id="IPR050224">
    <property type="entry name" value="TALE_homeobox"/>
</dbReference>
<evidence type="ECO:0000256" key="6">
    <source>
        <dbReference type="ARBA" id="ARBA00023163"/>
    </source>
</evidence>
<dbReference type="PROSITE" id="PS50071">
    <property type="entry name" value="HOMEOBOX_2"/>
    <property type="match status" value="1"/>
</dbReference>
<dbReference type="FunFam" id="1.10.10.60:FF:000117">
    <property type="entry name" value="BEL1-like homeodomain protein 9"/>
    <property type="match status" value="1"/>
</dbReference>
<feature type="region of interest" description="Disordered" evidence="9">
    <location>
        <begin position="648"/>
        <end position="694"/>
    </location>
</feature>
<dbReference type="InterPro" id="IPR006563">
    <property type="entry name" value="POX_dom"/>
</dbReference>
<dbReference type="Proteomes" id="UP000743370">
    <property type="component" value="Unassembled WGS sequence"/>
</dbReference>
<evidence type="ECO:0000256" key="2">
    <source>
        <dbReference type="ARBA" id="ARBA00006454"/>
    </source>
</evidence>
<feature type="compositionally biased region" description="Low complexity" evidence="9">
    <location>
        <begin position="235"/>
        <end position="245"/>
    </location>
</feature>
<evidence type="ECO:0000256" key="1">
    <source>
        <dbReference type="ARBA" id="ARBA00004123"/>
    </source>
</evidence>
<feature type="DNA-binding region" description="Homeobox" evidence="8">
    <location>
        <begin position="575"/>
        <end position="637"/>
    </location>
</feature>